<dbReference type="EMBL" id="JAACXV010000294">
    <property type="protein sequence ID" value="KAF7280471.1"/>
    <property type="molecule type" value="Genomic_DNA"/>
</dbReference>
<evidence type="ECO:0000313" key="2">
    <source>
        <dbReference type="EMBL" id="KAF7280471.1"/>
    </source>
</evidence>
<proteinExistence type="predicted"/>
<dbReference type="AlphaFoldDB" id="A0A834MFS0"/>
<evidence type="ECO:0000313" key="3">
    <source>
        <dbReference type="Proteomes" id="UP000625711"/>
    </source>
</evidence>
<feature type="compositionally biased region" description="Basic and acidic residues" evidence="1">
    <location>
        <begin position="84"/>
        <end position="95"/>
    </location>
</feature>
<organism evidence="2 3">
    <name type="scientific">Rhynchophorus ferrugineus</name>
    <name type="common">Red palm weevil</name>
    <name type="synonym">Curculio ferrugineus</name>
    <dbReference type="NCBI Taxonomy" id="354439"/>
    <lineage>
        <taxon>Eukaryota</taxon>
        <taxon>Metazoa</taxon>
        <taxon>Ecdysozoa</taxon>
        <taxon>Arthropoda</taxon>
        <taxon>Hexapoda</taxon>
        <taxon>Insecta</taxon>
        <taxon>Pterygota</taxon>
        <taxon>Neoptera</taxon>
        <taxon>Endopterygota</taxon>
        <taxon>Coleoptera</taxon>
        <taxon>Polyphaga</taxon>
        <taxon>Cucujiformia</taxon>
        <taxon>Curculionidae</taxon>
        <taxon>Dryophthorinae</taxon>
        <taxon>Rhynchophorus</taxon>
    </lineage>
</organism>
<keyword evidence="3" id="KW-1185">Reference proteome</keyword>
<comment type="caution">
    <text evidence="2">The sequence shown here is derived from an EMBL/GenBank/DDBJ whole genome shotgun (WGS) entry which is preliminary data.</text>
</comment>
<feature type="compositionally biased region" description="Basic residues" evidence="1">
    <location>
        <begin position="96"/>
        <end position="109"/>
    </location>
</feature>
<dbReference type="Proteomes" id="UP000625711">
    <property type="component" value="Unassembled WGS sequence"/>
</dbReference>
<gene>
    <name evidence="2" type="ORF">GWI33_005840</name>
</gene>
<name>A0A834MFS0_RHYFE</name>
<accession>A0A834MFS0</accession>
<reference evidence="2" key="1">
    <citation type="submission" date="2020-08" db="EMBL/GenBank/DDBJ databases">
        <title>Genome sequencing and assembly of the red palm weevil Rhynchophorus ferrugineus.</title>
        <authorList>
            <person name="Dias G.B."/>
            <person name="Bergman C.M."/>
            <person name="Manee M."/>
        </authorList>
    </citation>
    <scope>NUCLEOTIDE SEQUENCE</scope>
    <source>
        <strain evidence="2">AA-2017</strain>
        <tissue evidence="2">Whole larva</tissue>
    </source>
</reference>
<protein>
    <submittedName>
        <fullName evidence="2">Uncharacterized protein</fullName>
    </submittedName>
</protein>
<sequence>MIDFSKGEPSLHKCEKQYGYIFIVPITPLYKVDPFPNISGRISTTTENGSFKYPNNITREYREISNLNRFLFNNFIKTIQRGAREPHTGRREWTNGKKKKTGEKMDKHSRRRSCKGFTKAIESSKSLLSVLVEIYSRLEQLVSKCIRFTIARLSLRECSLAKDNFVIVVIASECDLQSNSYFQVVN</sequence>
<evidence type="ECO:0000256" key="1">
    <source>
        <dbReference type="SAM" id="MobiDB-lite"/>
    </source>
</evidence>
<feature type="region of interest" description="Disordered" evidence="1">
    <location>
        <begin position="84"/>
        <end position="109"/>
    </location>
</feature>